<evidence type="ECO:0000256" key="1">
    <source>
        <dbReference type="SAM" id="SignalP"/>
    </source>
</evidence>
<keyword evidence="1" id="KW-0732">Signal</keyword>
<reference evidence="2" key="2">
    <citation type="journal article" date="2015" name="Data Brief">
        <title>Shoot transcriptome of the giant reed, Arundo donax.</title>
        <authorList>
            <person name="Barrero R.A."/>
            <person name="Guerrero F.D."/>
            <person name="Moolhuijzen P."/>
            <person name="Goolsby J.A."/>
            <person name="Tidwell J."/>
            <person name="Bellgard S.E."/>
            <person name="Bellgard M.I."/>
        </authorList>
    </citation>
    <scope>NUCLEOTIDE SEQUENCE</scope>
    <source>
        <tissue evidence="2">Shoot tissue taken approximately 20 cm above the soil surface</tissue>
    </source>
</reference>
<protein>
    <submittedName>
        <fullName evidence="2">Uncharacterized protein</fullName>
    </submittedName>
</protein>
<proteinExistence type="predicted"/>
<evidence type="ECO:0000313" key="2">
    <source>
        <dbReference type="EMBL" id="JAD95358.1"/>
    </source>
</evidence>
<sequence>MFCHILFDFLLCFFMHNQQNLFEADFQTSLDPYTLVRYLVSEYQ</sequence>
<organism evidence="2">
    <name type="scientific">Arundo donax</name>
    <name type="common">Giant reed</name>
    <name type="synonym">Donax arundinaceus</name>
    <dbReference type="NCBI Taxonomy" id="35708"/>
    <lineage>
        <taxon>Eukaryota</taxon>
        <taxon>Viridiplantae</taxon>
        <taxon>Streptophyta</taxon>
        <taxon>Embryophyta</taxon>
        <taxon>Tracheophyta</taxon>
        <taxon>Spermatophyta</taxon>
        <taxon>Magnoliopsida</taxon>
        <taxon>Liliopsida</taxon>
        <taxon>Poales</taxon>
        <taxon>Poaceae</taxon>
        <taxon>PACMAD clade</taxon>
        <taxon>Arundinoideae</taxon>
        <taxon>Arundineae</taxon>
        <taxon>Arundo</taxon>
    </lineage>
</organism>
<accession>A0A0A9E8I3</accession>
<dbReference type="AlphaFoldDB" id="A0A0A9E8I3"/>
<feature type="chain" id="PRO_5002064201" evidence="1">
    <location>
        <begin position="19"/>
        <end position="44"/>
    </location>
</feature>
<name>A0A0A9E8I3_ARUDO</name>
<feature type="signal peptide" evidence="1">
    <location>
        <begin position="1"/>
        <end position="18"/>
    </location>
</feature>
<dbReference type="EMBL" id="GBRH01202537">
    <property type="protein sequence ID" value="JAD95358.1"/>
    <property type="molecule type" value="Transcribed_RNA"/>
</dbReference>
<reference evidence="2" key="1">
    <citation type="submission" date="2014-09" db="EMBL/GenBank/DDBJ databases">
        <authorList>
            <person name="Magalhaes I.L.F."/>
            <person name="Oliveira U."/>
            <person name="Santos F.R."/>
            <person name="Vidigal T.H.D.A."/>
            <person name="Brescovit A.D."/>
            <person name="Santos A.J."/>
        </authorList>
    </citation>
    <scope>NUCLEOTIDE SEQUENCE</scope>
    <source>
        <tissue evidence="2">Shoot tissue taken approximately 20 cm above the soil surface</tissue>
    </source>
</reference>